<evidence type="ECO:0000313" key="2">
    <source>
        <dbReference type="EMBL" id="RNA03324.1"/>
    </source>
</evidence>
<protein>
    <submittedName>
        <fullName evidence="2">Uncharacterized protein</fullName>
    </submittedName>
</protein>
<evidence type="ECO:0000313" key="3">
    <source>
        <dbReference type="Proteomes" id="UP000276133"/>
    </source>
</evidence>
<name>A0A3M7PWI4_BRAPC</name>
<organism evidence="2 3">
    <name type="scientific">Brachionus plicatilis</name>
    <name type="common">Marine rotifer</name>
    <name type="synonym">Brachionus muelleri</name>
    <dbReference type="NCBI Taxonomy" id="10195"/>
    <lineage>
        <taxon>Eukaryota</taxon>
        <taxon>Metazoa</taxon>
        <taxon>Spiralia</taxon>
        <taxon>Gnathifera</taxon>
        <taxon>Rotifera</taxon>
        <taxon>Eurotatoria</taxon>
        <taxon>Monogononta</taxon>
        <taxon>Pseudotrocha</taxon>
        <taxon>Ploima</taxon>
        <taxon>Brachionidae</taxon>
        <taxon>Brachionus</taxon>
    </lineage>
</organism>
<gene>
    <name evidence="2" type="ORF">BpHYR1_010303</name>
</gene>
<keyword evidence="1" id="KW-0472">Membrane</keyword>
<accession>A0A3M7PWI4</accession>
<keyword evidence="1" id="KW-0812">Transmembrane</keyword>
<evidence type="ECO:0000256" key="1">
    <source>
        <dbReference type="SAM" id="Phobius"/>
    </source>
</evidence>
<dbReference type="EMBL" id="REGN01008539">
    <property type="protein sequence ID" value="RNA03324.1"/>
    <property type="molecule type" value="Genomic_DNA"/>
</dbReference>
<keyword evidence="3" id="KW-1185">Reference proteome</keyword>
<dbReference type="Proteomes" id="UP000276133">
    <property type="component" value="Unassembled WGS sequence"/>
</dbReference>
<keyword evidence="1" id="KW-1133">Transmembrane helix</keyword>
<feature type="transmembrane region" description="Helical" evidence="1">
    <location>
        <begin position="66"/>
        <end position="85"/>
    </location>
</feature>
<proteinExistence type="predicted"/>
<reference evidence="2 3" key="1">
    <citation type="journal article" date="2018" name="Sci. Rep.">
        <title>Genomic signatures of local adaptation to the degree of environmental predictability in rotifers.</title>
        <authorList>
            <person name="Franch-Gras L."/>
            <person name="Hahn C."/>
            <person name="Garcia-Roger E.M."/>
            <person name="Carmona M.J."/>
            <person name="Serra M."/>
            <person name="Gomez A."/>
        </authorList>
    </citation>
    <scope>NUCLEOTIDE SEQUENCE [LARGE SCALE GENOMIC DNA]</scope>
    <source>
        <strain evidence="2">HYR1</strain>
    </source>
</reference>
<sequence>MNSSNKTNIFICQVRNHITDLAYKFNIVPFKIALSTILNNKRTKLKSCTTNLLENEKIPKKKTYKLCLIYYILFFKFLLTSPLRLSELSMSRSKAIDVKLLHFFQEH</sequence>
<comment type="caution">
    <text evidence="2">The sequence shown here is derived from an EMBL/GenBank/DDBJ whole genome shotgun (WGS) entry which is preliminary data.</text>
</comment>
<dbReference type="AlphaFoldDB" id="A0A3M7PWI4"/>